<evidence type="ECO:0000313" key="3">
    <source>
        <dbReference type="Proteomes" id="UP000663853"/>
    </source>
</evidence>
<organism evidence="2 3">
    <name type="scientific">Rhizoctonia solani</name>
    <dbReference type="NCBI Taxonomy" id="456999"/>
    <lineage>
        <taxon>Eukaryota</taxon>
        <taxon>Fungi</taxon>
        <taxon>Dikarya</taxon>
        <taxon>Basidiomycota</taxon>
        <taxon>Agaricomycotina</taxon>
        <taxon>Agaricomycetes</taxon>
        <taxon>Cantharellales</taxon>
        <taxon>Ceratobasidiaceae</taxon>
        <taxon>Rhizoctonia</taxon>
    </lineage>
</organism>
<feature type="transmembrane region" description="Helical" evidence="1">
    <location>
        <begin position="172"/>
        <end position="199"/>
    </location>
</feature>
<gene>
    <name evidence="2" type="ORF">RDB_LOCUS19403</name>
</gene>
<keyword evidence="1" id="KW-0472">Membrane</keyword>
<keyword evidence="1" id="KW-0812">Transmembrane</keyword>
<comment type="caution">
    <text evidence="2">The sequence shown here is derived from an EMBL/GenBank/DDBJ whole genome shotgun (WGS) entry which is preliminary data.</text>
</comment>
<evidence type="ECO:0000313" key="2">
    <source>
        <dbReference type="EMBL" id="CAE6427233.1"/>
    </source>
</evidence>
<feature type="transmembrane region" description="Helical" evidence="1">
    <location>
        <begin position="118"/>
        <end position="140"/>
    </location>
</feature>
<evidence type="ECO:0008006" key="4">
    <source>
        <dbReference type="Google" id="ProtNLM"/>
    </source>
</evidence>
<dbReference type="Proteomes" id="UP000663853">
    <property type="component" value="Unassembled WGS sequence"/>
</dbReference>
<evidence type="ECO:0000256" key="1">
    <source>
        <dbReference type="SAM" id="Phobius"/>
    </source>
</evidence>
<reference evidence="2" key="1">
    <citation type="submission" date="2021-01" db="EMBL/GenBank/DDBJ databases">
        <authorList>
            <person name="Kaushik A."/>
        </authorList>
    </citation>
    <scope>NUCLEOTIDE SEQUENCE</scope>
    <source>
        <strain evidence="2">AG6-10EEA</strain>
    </source>
</reference>
<protein>
    <recommendedName>
        <fullName evidence="4">Transmembrane protein</fullName>
    </recommendedName>
</protein>
<keyword evidence="1" id="KW-1133">Transmembrane helix</keyword>
<feature type="transmembrane region" description="Helical" evidence="1">
    <location>
        <begin position="91"/>
        <end position="112"/>
    </location>
</feature>
<feature type="transmembrane region" description="Helical" evidence="1">
    <location>
        <begin position="211"/>
        <end position="235"/>
    </location>
</feature>
<dbReference type="EMBL" id="CAJMXA010000347">
    <property type="protein sequence ID" value="CAE6427233.1"/>
    <property type="molecule type" value="Genomic_DNA"/>
</dbReference>
<proteinExistence type="predicted"/>
<accession>A0A8H3AI86</accession>
<sequence>MVSRKDSRSKWPTIEESTLCWSLWVVVCVLALGFPNKYLERLAYFEDLIPGSDDSNIYIKPWSQRKTFSDRGDACGQKTMRQKQQEEWDRLNIAMSVITATSAAALAIQATGPDPNSIYWVVTAFYSAAFGMSLQGLIIITYMTISAGGSSDEAIGRLAKGELFDGQPTRPVAFMMALPAILATYSSFALLAGLVAMIMHGPGESAVIRGGGYIAVAITPVAITLLCLVFTVALCETGTYIEGSERAKVAKAGYLTPQKDIHSSSMISTPI</sequence>
<name>A0A8H3AI86_9AGAM</name>
<dbReference type="AlphaFoldDB" id="A0A8H3AI86"/>